<evidence type="ECO:0000259" key="1">
    <source>
        <dbReference type="Pfam" id="PF18929"/>
    </source>
</evidence>
<gene>
    <name evidence="2" type="ORF">UR68_C0001G0076</name>
</gene>
<evidence type="ECO:0000313" key="2">
    <source>
        <dbReference type="EMBL" id="KKP74476.1"/>
    </source>
</evidence>
<organism evidence="2 3">
    <name type="scientific">Candidatus Roizmanbacteria bacterium GW2011_GWA2_35_19</name>
    <dbReference type="NCBI Taxonomy" id="1618478"/>
    <lineage>
        <taxon>Bacteria</taxon>
        <taxon>Candidatus Roizmaniibacteriota</taxon>
    </lineage>
</organism>
<sequence length="68" mass="7826">MKNYIDLTNIQKKYRGSWIALDNNLKKVISNGQDAKSVYDIAIKQGYKIPTLFKVPKKITPYFGVSFI</sequence>
<dbReference type="AlphaFoldDB" id="A0A0G0CEG7"/>
<accession>A0A0G0CEG7</accession>
<proteinExistence type="predicted"/>
<dbReference type="InterPro" id="IPR043734">
    <property type="entry name" value="DUF5678"/>
</dbReference>
<dbReference type="STRING" id="1618478.UR68_C0001G0076"/>
<reference evidence="2 3" key="1">
    <citation type="journal article" date="2015" name="Nature">
        <title>rRNA introns, odd ribosomes, and small enigmatic genomes across a large radiation of phyla.</title>
        <authorList>
            <person name="Brown C.T."/>
            <person name="Hug L.A."/>
            <person name="Thomas B.C."/>
            <person name="Sharon I."/>
            <person name="Castelle C.J."/>
            <person name="Singh A."/>
            <person name="Wilkins M.J."/>
            <person name="Williams K.H."/>
            <person name="Banfield J.F."/>
        </authorList>
    </citation>
    <scope>NUCLEOTIDE SEQUENCE [LARGE SCALE GENOMIC DNA]</scope>
</reference>
<name>A0A0G0CEG7_9BACT</name>
<comment type="caution">
    <text evidence="2">The sequence shown here is derived from an EMBL/GenBank/DDBJ whole genome shotgun (WGS) entry which is preliminary data.</text>
</comment>
<dbReference type="EMBL" id="LBQC01000001">
    <property type="protein sequence ID" value="KKP74476.1"/>
    <property type="molecule type" value="Genomic_DNA"/>
</dbReference>
<protein>
    <recommendedName>
        <fullName evidence="1">DUF5678 domain-containing protein</fullName>
    </recommendedName>
</protein>
<dbReference type="Pfam" id="PF18929">
    <property type="entry name" value="DUF5678"/>
    <property type="match status" value="1"/>
</dbReference>
<dbReference type="Proteomes" id="UP000034457">
    <property type="component" value="Unassembled WGS sequence"/>
</dbReference>
<evidence type="ECO:0000313" key="3">
    <source>
        <dbReference type="Proteomes" id="UP000034457"/>
    </source>
</evidence>
<feature type="domain" description="DUF5678" evidence="1">
    <location>
        <begin position="10"/>
        <end position="58"/>
    </location>
</feature>